<feature type="region of interest" description="Disordered" evidence="1">
    <location>
        <begin position="369"/>
        <end position="474"/>
    </location>
</feature>
<dbReference type="RefSeq" id="XP_007419480.1">
    <property type="nucleotide sequence ID" value="XM_007419418.1"/>
</dbReference>
<feature type="compositionally biased region" description="Low complexity" evidence="1">
    <location>
        <begin position="456"/>
        <end position="474"/>
    </location>
</feature>
<feature type="compositionally biased region" description="Polar residues" evidence="1">
    <location>
        <begin position="404"/>
        <end position="424"/>
    </location>
</feature>
<feature type="compositionally biased region" description="Polar residues" evidence="1">
    <location>
        <begin position="60"/>
        <end position="76"/>
    </location>
</feature>
<dbReference type="Proteomes" id="UP000001072">
    <property type="component" value="Unassembled WGS sequence"/>
</dbReference>
<evidence type="ECO:0000313" key="2">
    <source>
        <dbReference type="EMBL" id="EGF97255.1"/>
    </source>
</evidence>
<dbReference type="KEGG" id="mlr:MELLADRAFT_114479"/>
<protein>
    <submittedName>
        <fullName evidence="2">Uncharacterized protein</fullName>
    </submittedName>
</protein>
<accession>F4SDM1</accession>
<name>F4SDM1_MELLP</name>
<dbReference type="AlphaFoldDB" id="F4SDM1"/>
<feature type="compositionally biased region" description="Polar residues" evidence="1">
    <location>
        <begin position="38"/>
        <end position="53"/>
    </location>
</feature>
<feature type="compositionally biased region" description="Low complexity" evidence="1">
    <location>
        <begin position="370"/>
        <end position="403"/>
    </location>
</feature>
<dbReference type="VEuPathDB" id="FungiDB:MELLADRAFT_114479"/>
<evidence type="ECO:0000256" key="1">
    <source>
        <dbReference type="SAM" id="MobiDB-lite"/>
    </source>
</evidence>
<sequence>MTDKTTSSSRSRKANAPISKENSNTINTANNIEAGESSLVTSILTSGLKQQDNSQREDQSINAPSVDKSNANQLEQTSERRDDNTQQTTSLSKSPRKNVTTSRPDSQSKSIALSKGKAPEIIGEDYISILSGKPSNALNNHDQVTRKSTSVECEASKSIDLVDEVDLNDSGSVWKHALSLAAEGSIEEATTYFKIHATLSSKSNKKIKDLEDHPSSTLSESNAEVVTEGGITFIPGAITSHTDIGFTPYFDRNLRELKGPIPLTIFNKHWQDLANGYHVEKRVKTDNINKDTTTYTGYPYPHEMTQSYSTWNSFRKGETGPPDISQRRDDVAALCFAESRRLDEGSFTDNPYAKCGARFGFDWTTGLPRSSNNSSSHNINSHSYNQNNSSLNHNNLNSFHSNNGPVNDNQSSNYHQNPHGSTSNNHRRPSNRHENSHHNGRGRSGYNGQNFDPNYAAKKAALAAAKQAQNGNSG</sequence>
<evidence type="ECO:0000313" key="3">
    <source>
        <dbReference type="Proteomes" id="UP000001072"/>
    </source>
</evidence>
<feature type="region of interest" description="Disordered" evidence="1">
    <location>
        <begin position="1"/>
        <end position="115"/>
    </location>
</feature>
<organism evidence="3">
    <name type="scientific">Melampsora larici-populina (strain 98AG31 / pathotype 3-4-7)</name>
    <name type="common">Poplar leaf rust fungus</name>
    <dbReference type="NCBI Taxonomy" id="747676"/>
    <lineage>
        <taxon>Eukaryota</taxon>
        <taxon>Fungi</taxon>
        <taxon>Dikarya</taxon>
        <taxon>Basidiomycota</taxon>
        <taxon>Pucciniomycotina</taxon>
        <taxon>Pucciniomycetes</taxon>
        <taxon>Pucciniales</taxon>
        <taxon>Melampsoraceae</taxon>
        <taxon>Melampsora</taxon>
    </lineage>
</organism>
<dbReference type="InParanoid" id="F4SDM1"/>
<keyword evidence="3" id="KW-1185">Reference proteome</keyword>
<feature type="compositionally biased region" description="Polar residues" evidence="1">
    <location>
        <begin position="85"/>
        <end position="111"/>
    </location>
</feature>
<reference evidence="3" key="1">
    <citation type="journal article" date="2011" name="Proc. Natl. Acad. Sci. U.S.A.">
        <title>Obligate biotrophy features unraveled by the genomic analysis of rust fungi.</title>
        <authorList>
            <person name="Duplessis S."/>
            <person name="Cuomo C.A."/>
            <person name="Lin Y.-C."/>
            <person name="Aerts A."/>
            <person name="Tisserant E."/>
            <person name="Veneault-Fourrey C."/>
            <person name="Joly D.L."/>
            <person name="Hacquard S."/>
            <person name="Amselem J."/>
            <person name="Cantarel B.L."/>
            <person name="Chiu R."/>
            <person name="Coutinho P.M."/>
            <person name="Feau N."/>
            <person name="Field M."/>
            <person name="Frey P."/>
            <person name="Gelhaye E."/>
            <person name="Goldberg J."/>
            <person name="Grabherr M.G."/>
            <person name="Kodira C.D."/>
            <person name="Kohler A."/>
            <person name="Kuees U."/>
            <person name="Lindquist E.A."/>
            <person name="Lucas S.M."/>
            <person name="Mago R."/>
            <person name="Mauceli E."/>
            <person name="Morin E."/>
            <person name="Murat C."/>
            <person name="Pangilinan J.L."/>
            <person name="Park R."/>
            <person name="Pearson M."/>
            <person name="Quesneville H."/>
            <person name="Rouhier N."/>
            <person name="Sakthikumar S."/>
            <person name="Salamov A.A."/>
            <person name="Schmutz J."/>
            <person name="Selles B."/>
            <person name="Shapiro H."/>
            <person name="Tanguay P."/>
            <person name="Tuskan G.A."/>
            <person name="Henrissat B."/>
            <person name="Van de Peer Y."/>
            <person name="Rouze P."/>
            <person name="Ellis J.G."/>
            <person name="Dodds P.N."/>
            <person name="Schein J.E."/>
            <person name="Zhong S."/>
            <person name="Hamelin R.C."/>
            <person name="Grigoriev I.V."/>
            <person name="Szabo L.J."/>
            <person name="Martin F."/>
        </authorList>
    </citation>
    <scope>NUCLEOTIDE SEQUENCE [LARGE SCALE GENOMIC DNA]</scope>
    <source>
        <strain evidence="3">98AG31 / pathotype 3-4-7</strain>
    </source>
</reference>
<feature type="compositionally biased region" description="Polar residues" evidence="1">
    <location>
        <begin position="20"/>
        <end position="31"/>
    </location>
</feature>
<gene>
    <name evidence="2" type="ORF">MELLADRAFT_114479</name>
</gene>
<proteinExistence type="predicted"/>
<dbReference type="HOGENOM" id="CLU_494386_0_0_1"/>
<dbReference type="GeneID" id="18925358"/>
<dbReference type="EMBL" id="GL883270">
    <property type="protein sequence ID" value="EGF97255.1"/>
    <property type="molecule type" value="Genomic_DNA"/>
</dbReference>